<dbReference type="Proteomes" id="UP000287166">
    <property type="component" value="Unassembled WGS sequence"/>
</dbReference>
<dbReference type="SUPFAM" id="SSF56112">
    <property type="entry name" value="Protein kinase-like (PK-like)"/>
    <property type="match status" value="1"/>
</dbReference>
<dbReference type="InParanoid" id="A0A401GKH2"/>
<name>A0A401GKH2_9APHY</name>
<feature type="domain" description="Protein kinase" evidence="1">
    <location>
        <begin position="49"/>
        <end position="291"/>
    </location>
</feature>
<dbReference type="InterPro" id="IPR000719">
    <property type="entry name" value="Prot_kinase_dom"/>
</dbReference>
<gene>
    <name evidence="2" type="ORF">SCP_0410520</name>
</gene>
<dbReference type="PANTHER" id="PTHR37171">
    <property type="entry name" value="SERINE/THREONINE-PROTEIN KINASE YRZF-RELATED"/>
    <property type="match status" value="1"/>
</dbReference>
<dbReference type="GO" id="GO:0005524">
    <property type="term" value="F:ATP binding"/>
    <property type="evidence" value="ECO:0007669"/>
    <property type="project" value="InterPro"/>
</dbReference>
<protein>
    <recommendedName>
        <fullName evidence="1">Protein kinase domain-containing protein</fullName>
    </recommendedName>
</protein>
<dbReference type="RefSeq" id="XP_027613580.1">
    <property type="nucleotide sequence ID" value="XM_027757779.1"/>
</dbReference>
<dbReference type="AlphaFoldDB" id="A0A401GKH2"/>
<proteinExistence type="predicted"/>
<dbReference type="InterPro" id="IPR011009">
    <property type="entry name" value="Kinase-like_dom_sf"/>
</dbReference>
<dbReference type="InterPro" id="IPR052396">
    <property type="entry name" value="Meiotic_Drive_Suppr_Kinase"/>
</dbReference>
<dbReference type="EMBL" id="BFAD01000004">
    <property type="protein sequence ID" value="GBE82667.1"/>
    <property type="molecule type" value="Genomic_DNA"/>
</dbReference>
<dbReference type="PANTHER" id="PTHR37171:SF1">
    <property type="entry name" value="SERINE_THREONINE-PROTEIN KINASE YRZF-RELATED"/>
    <property type="match status" value="1"/>
</dbReference>
<evidence type="ECO:0000313" key="3">
    <source>
        <dbReference type="Proteomes" id="UP000287166"/>
    </source>
</evidence>
<keyword evidence="3" id="KW-1185">Reference proteome</keyword>
<dbReference type="GeneID" id="38779584"/>
<accession>A0A401GKH2</accession>
<reference evidence="2 3" key="1">
    <citation type="journal article" date="2018" name="Sci. Rep.">
        <title>Genome sequence of the cauliflower mushroom Sparassis crispa (Hanabiratake) and its association with beneficial usage.</title>
        <authorList>
            <person name="Kiyama R."/>
            <person name="Furutani Y."/>
            <person name="Kawaguchi K."/>
            <person name="Nakanishi T."/>
        </authorList>
    </citation>
    <scope>NUCLEOTIDE SEQUENCE [LARGE SCALE GENOMIC DNA]</scope>
</reference>
<dbReference type="Gene3D" id="1.10.510.10">
    <property type="entry name" value="Transferase(Phosphotransferase) domain 1"/>
    <property type="match status" value="1"/>
</dbReference>
<evidence type="ECO:0000313" key="2">
    <source>
        <dbReference type="EMBL" id="GBE82667.1"/>
    </source>
</evidence>
<dbReference type="GO" id="GO:0004672">
    <property type="term" value="F:protein kinase activity"/>
    <property type="evidence" value="ECO:0007669"/>
    <property type="project" value="InterPro"/>
</dbReference>
<dbReference type="PROSITE" id="PS50011">
    <property type="entry name" value="PROTEIN_KINASE_DOM"/>
    <property type="match status" value="1"/>
</dbReference>
<dbReference type="STRING" id="139825.A0A401GKH2"/>
<evidence type="ECO:0000259" key="1">
    <source>
        <dbReference type="PROSITE" id="PS50011"/>
    </source>
</evidence>
<organism evidence="2 3">
    <name type="scientific">Sparassis crispa</name>
    <dbReference type="NCBI Taxonomy" id="139825"/>
    <lineage>
        <taxon>Eukaryota</taxon>
        <taxon>Fungi</taxon>
        <taxon>Dikarya</taxon>
        <taxon>Basidiomycota</taxon>
        <taxon>Agaricomycotina</taxon>
        <taxon>Agaricomycetes</taxon>
        <taxon>Polyporales</taxon>
        <taxon>Sparassidaceae</taxon>
        <taxon>Sparassis</taxon>
    </lineage>
</organism>
<sequence length="291" mass="33061">MSTLRIEFDIGINWNEDDAPIDPIILPQLTPPGMLSNDSDSSQSDTLYMRQGKRIHRGRRAIVFACQMQQGEETPIDVVLKLTTLKAHHDDLVKEAGFYENQLAAVQGNVVPWFYGIFQGQFRSRFMTCMVLEHCGEPMGQAQYEDIDFKAELINRLGYLHSFCGIEHGDVRDSNILVKDGFAVFIDFEYARPHKCERTMMIEIGKPWPQELEFGCIELHDAGKDFGLWGPAIVEFLDGCISVYQITSAKRLVELTLRNEYTDPADALEEAREFVQYLVDIGTLPKSALTN</sequence>
<comment type="caution">
    <text evidence="2">The sequence shown here is derived from an EMBL/GenBank/DDBJ whole genome shotgun (WGS) entry which is preliminary data.</text>
</comment>
<dbReference type="OrthoDB" id="2740102at2759"/>